<dbReference type="InterPro" id="IPR054120">
    <property type="entry name" value="PBPA_dimer"/>
</dbReference>
<feature type="domain" description="Penicillin binding protein A dimerisation" evidence="2">
    <location>
        <begin position="59"/>
        <end position="141"/>
    </location>
</feature>
<reference evidence="3 4" key="1">
    <citation type="submission" date="2018-09" db="EMBL/GenBank/DDBJ databases">
        <title>Production of Trimethoprim by Streptomyces sp. 3E-1.</title>
        <authorList>
            <person name="Kang H.J."/>
            <person name="Kim S.B."/>
        </authorList>
    </citation>
    <scope>NUCLEOTIDE SEQUENCE [LARGE SCALE GENOMIC DNA]</scope>
    <source>
        <strain evidence="3 4">3E-1</strain>
    </source>
</reference>
<evidence type="ECO:0000259" key="1">
    <source>
        <dbReference type="Pfam" id="PF00905"/>
    </source>
</evidence>
<dbReference type="Gene3D" id="3.40.710.10">
    <property type="entry name" value="DD-peptidase/beta-lactamase superfamily"/>
    <property type="match status" value="1"/>
</dbReference>
<dbReference type="KEGG" id="sge:DWG14_02837"/>
<dbReference type="InterPro" id="IPR012338">
    <property type="entry name" value="Beta-lactam/transpept-like"/>
</dbReference>
<dbReference type="PANTHER" id="PTHR30627:SF24">
    <property type="entry name" value="PENICILLIN-BINDING PROTEIN 4B"/>
    <property type="match status" value="1"/>
</dbReference>
<dbReference type="Proteomes" id="UP000265765">
    <property type="component" value="Chromosome"/>
</dbReference>
<dbReference type="Pfam" id="PF21922">
    <property type="entry name" value="PBP_dimer_2"/>
    <property type="match status" value="1"/>
</dbReference>
<dbReference type="GO" id="GO:0008658">
    <property type="term" value="F:penicillin binding"/>
    <property type="evidence" value="ECO:0007669"/>
    <property type="project" value="InterPro"/>
</dbReference>
<dbReference type="GO" id="GO:0071972">
    <property type="term" value="F:peptidoglycan L,D-transpeptidase activity"/>
    <property type="evidence" value="ECO:0007669"/>
    <property type="project" value="TreeGrafter"/>
</dbReference>
<feature type="domain" description="Penicillin-binding protein transpeptidase" evidence="1">
    <location>
        <begin position="162"/>
        <end position="487"/>
    </location>
</feature>
<protein>
    <submittedName>
        <fullName evidence="3">Penicillin-binding protein A</fullName>
    </submittedName>
</protein>
<proteinExistence type="predicted"/>
<dbReference type="InterPro" id="IPR001460">
    <property type="entry name" value="PCN-bd_Tpept"/>
</dbReference>
<dbReference type="AlphaFoldDB" id="A0AAI8KZC3"/>
<sequence length="494" mass="52139">MSTHGPGMARYIRHAACFCALLLVALLVNATRVQVFEAAAHDENPANRREVIARYGLRRGDILVDGRPVTGSRDTGEQLRYERTYANGPLFAPVTGFASQEYGTTLLEHTEDGVLSGSDPLLTPFALWNDFTRRRNPGGDVVTTIDGAAQQAAFRGLAGRKGAVAAVEPTTGRILALVSSPSYDPEVLSGNDPGVGRSWARLNADREKPMLNRAVRQTYPPGSTFKVVTAAAALDAGVVTDLDAPTDSPAPYRLPGTRTSLTNESDGCEDLSLREAFRWSCNTVFAKLGVDVGVGDMTATAHAFGFNDDALRIPFSVARSTFDPTVDKAQLALSSIGQYNTRATPLQMAMVSAAVANGGQLRTPYLVERTTTSRGTTVATAGPRPGRQVMYPSTAAQLRELMTQVVTEGTGTNAAIPGATVGGKTGTAQHGIGNAGTPYAWFVSWAQGDRDMEPKVAVAVVVEDAAADRGEITGGGVAAPIARAVMEAVLRSKE</sequence>
<dbReference type="PANTHER" id="PTHR30627">
    <property type="entry name" value="PEPTIDOGLYCAN D,D-TRANSPEPTIDASE"/>
    <property type="match status" value="1"/>
</dbReference>
<dbReference type="GO" id="GO:0005886">
    <property type="term" value="C:plasma membrane"/>
    <property type="evidence" value="ECO:0007669"/>
    <property type="project" value="TreeGrafter"/>
</dbReference>
<organism evidence="3 4">
    <name type="scientific">Streptomyces griseorubiginosus</name>
    <dbReference type="NCBI Taxonomy" id="67304"/>
    <lineage>
        <taxon>Bacteria</taxon>
        <taxon>Bacillati</taxon>
        <taxon>Actinomycetota</taxon>
        <taxon>Actinomycetes</taxon>
        <taxon>Kitasatosporales</taxon>
        <taxon>Streptomycetaceae</taxon>
        <taxon>Streptomyces</taxon>
    </lineage>
</organism>
<dbReference type="Pfam" id="PF00905">
    <property type="entry name" value="Transpeptidase"/>
    <property type="match status" value="1"/>
</dbReference>
<dbReference type="InterPro" id="IPR050515">
    <property type="entry name" value="Beta-lactam/transpept"/>
</dbReference>
<accession>A0AAI8KZC3</accession>
<evidence type="ECO:0000313" key="4">
    <source>
        <dbReference type="Proteomes" id="UP000265765"/>
    </source>
</evidence>
<gene>
    <name evidence="3" type="primary">pbpA_1</name>
    <name evidence="3" type="ORF">DWG14_02837</name>
</gene>
<evidence type="ECO:0000313" key="3">
    <source>
        <dbReference type="EMBL" id="AYC38607.1"/>
    </source>
</evidence>
<dbReference type="EMBL" id="CP032427">
    <property type="protein sequence ID" value="AYC38607.1"/>
    <property type="molecule type" value="Genomic_DNA"/>
</dbReference>
<dbReference type="SUPFAM" id="SSF56601">
    <property type="entry name" value="beta-lactamase/transpeptidase-like"/>
    <property type="match status" value="1"/>
</dbReference>
<evidence type="ECO:0000259" key="2">
    <source>
        <dbReference type="Pfam" id="PF21922"/>
    </source>
</evidence>
<dbReference type="GO" id="GO:0071555">
    <property type="term" value="P:cell wall organization"/>
    <property type="evidence" value="ECO:0007669"/>
    <property type="project" value="TreeGrafter"/>
</dbReference>
<dbReference type="Gene3D" id="3.90.1310.10">
    <property type="entry name" value="Penicillin-binding protein 2a (Domain 2)"/>
    <property type="match status" value="1"/>
</dbReference>
<name>A0AAI8KZC3_9ACTN</name>